<dbReference type="Gene3D" id="3.10.129.10">
    <property type="entry name" value="Hotdog Thioesterase"/>
    <property type="match status" value="1"/>
</dbReference>
<comment type="caution">
    <text evidence="2">The sequence shown here is derived from an EMBL/GenBank/DDBJ whole genome shotgun (WGS) entry which is preliminary data.</text>
</comment>
<dbReference type="Proteomes" id="UP000823637">
    <property type="component" value="Unassembled WGS sequence"/>
</dbReference>
<dbReference type="SUPFAM" id="SSF54637">
    <property type="entry name" value="Thioesterase/thiol ester dehydrase-isomerase"/>
    <property type="match status" value="1"/>
</dbReference>
<reference evidence="2" key="2">
    <citation type="journal article" date="2021" name="PeerJ">
        <title>Extensive microbial diversity within the chicken gut microbiome revealed by metagenomics and culture.</title>
        <authorList>
            <person name="Gilroy R."/>
            <person name="Ravi A."/>
            <person name="Getino M."/>
            <person name="Pursley I."/>
            <person name="Horton D.L."/>
            <person name="Alikhan N.F."/>
            <person name="Baker D."/>
            <person name="Gharbi K."/>
            <person name="Hall N."/>
            <person name="Watson M."/>
            <person name="Adriaenssens E.M."/>
            <person name="Foster-Nyarko E."/>
            <person name="Jarju S."/>
            <person name="Secka A."/>
            <person name="Antonio M."/>
            <person name="Oren A."/>
            <person name="Chaudhuri R.R."/>
            <person name="La Ragione R."/>
            <person name="Hildebrand F."/>
            <person name="Pallen M.J."/>
        </authorList>
    </citation>
    <scope>NUCLEOTIDE SEQUENCE</scope>
    <source>
        <strain evidence="2">D3-1215</strain>
    </source>
</reference>
<protein>
    <recommendedName>
        <fullName evidence="1">ApeI dehydratase-like domain-containing protein</fullName>
    </recommendedName>
</protein>
<evidence type="ECO:0000313" key="2">
    <source>
        <dbReference type="EMBL" id="MBO8446686.1"/>
    </source>
</evidence>
<accession>A0A9D9HCP1</accession>
<reference evidence="2" key="1">
    <citation type="submission" date="2020-10" db="EMBL/GenBank/DDBJ databases">
        <authorList>
            <person name="Gilroy R."/>
        </authorList>
    </citation>
    <scope>NUCLEOTIDE SEQUENCE</scope>
    <source>
        <strain evidence="2">D3-1215</strain>
    </source>
</reference>
<dbReference type="Pfam" id="PF22818">
    <property type="entry name" value="ApeI-like"/>
    <property type="match status" value="1"/>
</dbReference>
<evidence type="ECO:0000259" key="1">
    <source>
        <dbReference type="Pfam" id="PF22818"/>
    </source>
</evidence>
<name>A0A9D9HCP1_9BACT</name>
<dbReference type="InterPro" id="IPR029069">
    <property type="entry name" value="HotDog_dom_sf"/>
</dbReference>
<dbReference type="InterPro" id="IPR054545">
    <property type="entry name" value="ApeI-like"/>
</dbReference>
<feature type="domain" description="ApeI dehydratase-like" evidence="1">
    <location>
        <begin position="20"/>
        <end position="93"/>
    </location>
</feature>
<evidence type="ECO:0000313" key="3">
    <source>
        <dbReference type="Proteomes" id="UP000823637"/>
    </source>
</evidence>
<dbReference type="GO" id="GO:0016829">
    <property type="term" value="F:lyase activity"/>
    <property type="evidence" value="ECO:0007669"/>
    <property type="project" value="UniProtKB-KW"/>
</dbReference>
<dbReference type="AlphaFoldDB" id="A0A9D9HCP1"/>
<sequence length="125" mass="14249">MLLQDRKLYFITDIIDDEAGSSLIKLRINPGCEVFNGHFPGYPVVPGVCSMETVRECAETVLGRKTFMRNIIQCRFRNIIEPSKIGELTVKAEFKDIENGKRVNAVLFENETVYMELKAELVYVA</sequence>
<gene>
    <name evidence="2" type="ORF">IAC32_02940</name>
</gene>
<dbReference type="EMBL" id="JADIMR010000039">
    <property type="protein sequence ID" value="MBO8446686.1"/>
    <property type="molecule type" value="Genomic_DNA"/>
</dbReference>
<organism evidence="2 3">
    <name type="scientific">Candidatus Enterocola intestinipullorum</name>
    <dbReference type="NCBI Taxonomy" id="2840783"/>
    <lineage>
        <taxon>Bacteria</taxon>
        <taxon>Pseudomonadati</taxon>
        <taxon>Bacteroidota</taxon>
        <taxon>Bacteroidia</taxon>
        <taxon>Bacteroidales</taxon>
        <taxon>Candidatus Enterocola</taxon>
    </lineage>
</organism>
<proteinExistence type="predicted"/>